<dbReference type="InterPro" id="IPR058543">
    <property type="entry name" value="Beta-prop_RSE1/DDB1/CPSF1_2nd"/>
</dbReference>
<name>A0A183ILX6_9BILA</name>
<reference evidence="14 15" key="2">
    <citation type="submission" date="2018-11" db="EMBL/GenBank/DDBJ databases">
        <authorList>
            <consortium name="Pathogen Informatics"/>
        </authorList>
    </citation>
    <scope>NUCLEOTIDE SEQUENCE [LARGE SCALE GENOMIC DNA]</scope>
</reference>
<evidence type="ECO:0000313" key="15">
    <source>
        <dbReference type="Proteomes" id="UP000270296"/>
    </source>
</evidence>
<dbReference type="Pfam" id="PF03178">
    <property type="entry name" value="CPSF_A"/>
    <property type="match status" value="2"/>
</dbReference>
<evidence type="ECO:0000256" key="10">
    <source>
        <dbReference type="ARBA" id="ARBA00023242"/>
    </source>
</evidence>
<dbReference type="InterPro" id="IPR015943">
    <property type="entry name" value="WD40/YVTN_repeat-like_dom_sf"/>
</dbReference>
<keyword evidence="15" id="KW-1185">Reference proteome</keyword>
<dbReference type="Gene3D" id="2.130.10.10">
    <property type="entry name" value="YVTN repeat-like/Quinoprotein amine dehydrogenase"/>
    <property type="match status" value="3"/>
</dbReference>
<organism evidence="16">
    <name type="scientific">Soboliphyme baturini</name>
    <dbReference type="NCBI Taxonomy" id="241478"/>
    <lineage>
        <taxon>Eukaryota</taxon>
        <taxon>Metazoa</taxon>
        <taxon>Ecdysozoa</taxon>
        <taxon>Nematoda</taxon>
        <taxon>Enoplea</taxon>
        <taxon>Dorylaimia</taxon>
        <taxon>Dioctophymatida</taxon>
        <taxon>Dioctophymatoidea</taxon>
        <taxon>Soboliphymatidae</taxon>
        <taxon>Soboliphyme</taxon>
    </lineage>
</organism>
<dbReference type="InterPro" id="IPR050358">
    <property type="entry name" value="RSE1/DDB1/CFT1"/>
</dbReference>
<evidence type="ECO:0000256" key="8">
    <source>
        <dbReference type="ARBA" id="ARBA00023125"/>
    </source>
</evidence>
<proteinExistence type="inferred from homology"/>
<dbReference type="InterPro" id="IPR004871">
    <property type="entry name" value="RSE1/DDB1/CPSF1_C"/>
</dbReference>
<evidence type="ECO:0000256" key="7">
    <source>
        <dbReference type="ARBA" id="ARBA00022763"/>
    </source>
</evidence>
<keyword evidence="10" id="KW-0539">Nucleus</keyword>
<evidence type="ECO:0000256" key="5">
    <source>
        <dbReference type="ARBA" id="ARBA00014577"/>
    </source>
</evidence>
<evidence type="ECO:0000259" key="13">
    <source>
        <dbReference type="Pfam" id="PF23726"/>
    </source>
</evidence>
<sequence length="1134" mass="125599">MGTNYFVTAQKTTAVTSASVGNFTDPDDLNLILVRNSRFEIFCVSPEGLKPFKEVNINGRISVMKLFRPKGETKDLMFILTAKYNAAILEYKNDEIITRAHGNVSDRIGRASETGFIVIIDPTCRVIGLRLYDGLFKVIQWQSESRELKAFNIRFEELNVIDIDFLHGYSQPTVAFIHQDQQGRHVVTYEVNLRDKEFIKGPWKQDGVESEASMLIAVPSPIGGVLVIGQESITYIRRESQYFVVAPGIIKQSMINCFGRVDKDGSRYILGDMAGRLFMLVLDLEEQMDGGVNVRDLKVEYLGEITIPECLTYLDNGVLFIGSRLGDSQLVRLNQEADERGSYISVLDTYTNLGPIVDMVVVDLERQGQGQLITCSGFAKEGSLRIIRNGIGIHELATMDLPGIKGLWALAYKTSDQFNNLMVVSLVTRTTALLIDGEEVEAVELPGMQHDKRTLFAASFGRTSSIIQVTTAGVRLISTSGADEGLLSEWHPSDGRNVNVVCCNAVTGQLVAASGRDLYYLTISDKKVTQVNTTKLDNEVACLDMSPIGVYNKSEVFAVGLWMEISVLLIHVPSMNVVTKESLGGDIIPRSLMLYKFEALIYLLVALGDGTLLYYHVDEKTGQLLDRKKVTLGTQPIALRTFESRSIKNVFACSDRPTVIYCNNQKLLFSNVNLRIVTHMCPLNAKAYPDSLAMTDGRTLMIGTVDDIQKLHIRTVPLGETPRRIAYQEETQTFGVLTIRHEFIDASLVSRPSASVLAQSVSRGSPLLKSSAASTDIAGVVKTPANNSDADEQEIHNFLILDQNTFEVIHAHQFTANEQGCSVISCKFADDPAVYYVVGTAVVYPDDSDAKTGRLLVFQYCPTGGSSDGNTGGGDHSSVRLFEWTTGPSEKELHLECSYFCFINALYLKTKGDFILAGDLQRSITVLTYKSVESTLEQIAQDYQPNWMTAVEVIDDDTFLGAENSFNLFTSQKDSTATTDEDRQRLQTVGMFHLGEMVNVFRHGSLVMQHPGEACAPVSSPILFGTVQGAIGLICQVPEHFFKFLHELEIRLSKTIKSVGKIEHASWRRFSAERRSEPPFGFIDGDLIECLLDLPRNKIAECVAGLEVEDQTGTKTLATPEDVIKIVEELSRIH</sequence>
<dbReference type="GO" id="GO:0005634">
    <property type="term" value="C:nucleus"/>
    <property type="evidence" value="ECO:0007669"/>
    <property type="project" value="UniProtKB-SubCell"/>
</dbReference>
<evidence type="ECO:0000256" key="3">
    <source>
        <dbReference type="ARBA" id="ARBA00004906"/>
    </source>
</evidence>
<dbReference type="WBParaSite" id="SBAD_0000481701-mRNA-1">
    <property type="protein sequence ID" value="SBAD_0000481701-mRNA-1"/>
    <property type="gene ID" value="SBAD_0000481701"/>
</dbReference>
<gene>
    <name evidence="14" type="ORF">SBAD_LOCUS4622</name>
</gene>
<feature type="domain" description="RSE1/DDB1/CPSF1 C-terminal" evidence="11">
    <location>
        <begin position="877"/>
        <end position="1090"/>
    </location>
</feature>
<dbReference type="GO" id="GO:0006281">
    <property type="term" value="P:DNA repair"/>
    <property type="evidence" value="ECO:0007669"/>
    <property type="project" value="UniProtKB-KW"/>
</dbReference>
<dbReference type="FunFam" id="2.130.10.10:FF:000073">
    <property type="entry name" value="DNA damage-binding protein 1"/>
    <property type="match status" value="1"/>
</dbReference>
<dbReference type="SUPFAM" id="SSF50969">
    <property type="entry name" value="YVTN repeat-like/Quinoprotein amine dehydrogenase"/>
    <property type="match status" value="1"/>
</dbReference>
<dbReference type="EMBL" id="UZAM01008441">
    <property type="protein sequence ID" value="VDP04978.1"/>
    <property type="molecule type" value="Genomic_DNA"/>
</dbReference>
<evidence type="ECO:0000259" key="12">
    <source>
        <dbReference type="Pfam" id="PF10433"/>
    </source>
</evidence>
<comment type="pathway">
    <text evidence="3">Protein modification; protein ubiquitination.</text>
</comment>
<dbReference type="Gene3D" id="1.10.150.910">
    <property type="match status" value="1"/>
</dbReference>
<evidence type="ECO:0000256" key="6">
    <source>
        <dbReference type="ARBA" id="ARBA00022490"/>
    </source>
</evidence>
<keyword evidence="9" id="KW-0234">DNA repair</keyword>
<evidence type="ECO:0000259" key="11">
    <source>
        <dbReference type="Pfam" id="PF03178"/>
    </source>
</evidence>
<feature type="domain" description="RSE1/DDB1/CPSF1 C-terminal" evidence="11">
    <location>
        <begin position="798"/>
        <end position="861"/>
    </location>
</feature>
<protein>
    <recommendedName>
        <fullName evidence="5">DNA damage-binding protein 1</fullName>
    </recommendedName>
</protein>
<dbReference type="PANTHER" id="PTHR10644">
    <property type="entry name" value="DNA REPAIR/RNA PROCESSING CPSF FAMILY"/>
    <property type="match status" value="1"/>
</dbReference>
<keyword evidence="8" id="KW-0238">DNA-binding</keyword>
<keyword evidence="7" id="KW-0227">DNA damage</keyword>
<comment type="similarity">
    <text evidence="4">Belongs to the DDB1 family.</text>
</comment>
<dbReference type="GO" id="GO:0003677">
    <property type="term" value="F:DNA binding"/>
    <property type="evidence" value="ECO:0007669"/>
    <property type="project" value="UniProtKB-KW"/>
</dbReference>
<feature type="domain" description="RSE1/DDB1/CPSF1 first beta-propeller" evidence="12">
    <location>
        <begin position="14"/>
        <end position="347"/>
    </location>
</feature>
<evidence type="ECO:0000256" key="9">
    <source>
        <dbReference type="ARBA" id="ARBA00023204"/>
    </source>
</evidence>
<evidence type="ECO:0000313" key="16">
    <source>
        <dbReference type="WBParaSite" id="SBAD_0000481701-mRNA-1"/>
    </source>
</evidence>
<dbReference type="InterPro" id="IPR018846">
    <property type="entry name" value="Beta-prop_RSE1/DDB1/CPSF1_1st"/>
</dbReference>
<dbReference type="InterPro" id="IPR011044">
    <property type="entry name" value="Quino_amine_DH_bsu"/>
</dbReference>
<dbReference type="OrthoDB" id="433457at2759"/>
<dbReference type="AlphaFoldDB" id="A0A183ILX6"/>
<keyword evidence="6" id="KW-0963">Cytoplasm</keyword>
<comment type="subcellular location">
    <subcellularLocation>
        <location evidence="2">Cytoplasm</location>
    </subcellularLocation>
    <subcellularLocation>
        <location evidence="1">Nucleus</location>
    </subcellularLocation>
</comment>
<evidence type="ECO:0000256" key="2">
    <source>
        <dbReference type="ARBA" id="ARBA00004496"/>
    </source>
</evidence>
<evidence type="ECO:0000256" key="1">
    <source>
        <dbReference type="ARBA" id="ARBA00004123"/>
    </source>
</evidence>
<dbReference type="Proteomes" id="UP000270296">
    <property type="component" value="Unassembled WGS sequence"/>
</dbReference>
<feature type="domain" description="RSE1/DDB1/CPSF1 second beta-propeller" evidence="13">
    <location>
        <begin position="393"/>
        <end position="705"/>
    </location>
</feature>
<dbReference type="FunFam" id="2.130.10.10:FF:000081">
    <property type="entry name" value="DNA damage-binding protein 1"/>
    <property type="match status" value="1"/>
</dbReference>
<evidence type="ECO:0000256" key="4">
    <source>
        <dbReference type="ARBA" id="ARBA00007453"/>
    </source>
</evidence>
<dbReference type="Pfam" id="PF23726">
    <property type="entry name" value="Beta-prop_RSE1_2nd"/>
    <property type="match status" value="1"/>
</dbReference>
<evidence type="ECO:0000313" key="14">
    <source>
        <dbReference type="EMBL" id="VDP04978.1"/>
    </source>
</evidence>
<accession>A0A183ILX6</accession>
<reference evidence="16" key="1">
    <citation type="submission" date="2016-06" db="UniProtKB">
        <authorList>
            <consortium name="WormBaseParasite"/>
        </authorList>
    </citation>
    <scope>IDENTIFICATION</scope>
</reference>
<dbReference type="GO" id="GO:0005737">
    <property type="term" value="C:cytoplasm"/>
    <property type="evidence" value="ECO:0007669"/>
    <property type="project" value="UniProtKB-SubCell"/>
</dbReference>
<dbReference type="Pfam" id="PF10433">
    <property type="entry name" value="Beta-prop_RSE1_1st"/>
    <property type="match status" value="1"/>
</dbReference>